<comment type="caution">
    <text evidence="1">The sequence shown here is derived from an EMBL/GenBank/DDBJ whole genome shotgun (WGS) entry which is preliminary data.</text>
</comment>
<gene>
    <name evidence="1" type="ORF">H9712_00675</name>
</gene>
<evidence type="ECO:0000313" key="2">
    <source>
        <dbReference type="Proteomes" id="UP000823921"/>
    </source>
</evidence>
<reference evidence="1" key="1">
    <citation type="journal article" date="2021" name="PeerJ">
        <title>Extensive microbial diversity within the chicken gut microbiome revealed by metagenomics and culture.</title>
        <authorList>
            <person name="Gilroy R."/>
            <person name="Ravi A."/>
            <person name="Getino M."/>
            <person name="Pursley I."/>
            <person name="Horton D.L."/>
            <person name="Alikhan N.F."/>
            <person name="Baker D."/>
            <person name="Gharbi K."/>
            <person name="Hall N."/>
            <person name="Watson M."/>
            <person name="Adriaenssens E.M."/>
            <person name="Foster-Nyarko E."/>
            <person name="Jarju S."/>
            <person name="Secka A."/>
            <person name="Antonio M."/>
            <person name="Oren A."/>
            <person name="Chaudhuri R.R."/>
            <person name="La Ragione R."/>
            <person name="Hildebrand F."/>
            <person name="Pallen M.J."/>
        </authorList>
    </citation>
    <scope>NUCLEOTIDE SEQUENCE</scope>
    <source>
        <strain evidence="1">CHK192-8294</strain>
    </source>
</reference>
<proteinExistence type="predicted"/>
<organism evidence="1 2">
    <name type="scientific">Candidatus Flavonifractor intestinigallinarum</name>
    <dbReference type="NCBI Taxonomy" id="2838586"/>
    <lineage>
        <taxon>Bacteria</taxon>
        <taxon>Bacillati</taxon>
        <taxon>Bacillota</taxon>
        <taxon>Clostridia</taxon>
        <taxon>Eubacteriales</taxon>
        <taxon>Oscillospiraceae</taxon>
        <taxon>Flavonifractor</taxon>
    </lineage>
</organism>
<dbReference type="EMBL" id="DWXO01000007">
    <property type="protein sequence ID" value="HJB79479.1"/>
    <property type="molecule type" value="Genomic_DNA"/>
</dbReference>
<dbReference type="Gene3D" id="1.10.10.10">
    <property type="entry name" value="Winged helix-like DNA-binding domain superfamily/Winged helix DNA-binding domain"/>
    <property type="match status" value="1"/>
</dbReference>
<dbReference type="Proteomes" id="UP000823921">
    <property type="component" value="Unassembled WGS sequence"/>
</dbReference>
<name>A0A9D2MKF5_9FIRM</name>
<reference evidence="1" key="2">
    <citation type="submission" date="2021-04" db="EMBL/GenBank/DDBJ databases">
        <authorList>
            <person name="Gilroy R."/>
        </authorList>
    </citation>
    <scope>NUCLEOTIDE SEQUENCE</scope>
    <source>
        <strain evidence="1">CHK192-8294</strain>
    </source>
</reference>
<dbReference type="AlphaFoldDB" id="A0A9D2MKF5"/>
<dbReference type="SUPFAM" id="SSF88659">
    <property type="entry name" value="Sigma3 and sigma4 domains of RNA polymerase sigma factors"/>
    <property type="match status" value="1"/>
</dbReference>
<evidence type="ECO:0000313" key="1">
    <source>
        <dbReference type="EMBL" id="HJB79479.1"/>
    </source>
</evidence>
<dbReference type="InterPro" id="IPR013324">
    <property type="entry name" value="RNA_pol_sigma_r3/r4-like"/>
</dbReference>
<evidence type="ECO:0008006" key="3">
    <source>
        <dbReference type="Google" id="ProtNLM"/>
    </source>
</evidence>
<accession>A0A9D2MKF5</accession>
<protein>
    <recommendedName>
        <fullName evidence="3">RNA polymerase sigma-70 region 4 domain-containing protein</fullName>
    </recommendedName>
</protein>
<sequence length="363" mass="41648">MSGAREIRDRVRVLREQRAALQASLDGARGREERDLRLELARTEEDLTNCARLLRELMPRHRISRGITWAGVDGWRWDQMQYKTWTEMEGAQTQEGSTERDKMRLAVRVARKGLTAVQEAYLAAAGGGKPQAQVAREAGRNRSTVCRTLQRGQRRIEADAKALYQLLDRQEGGPLVVDLGERSVLKAVLDRLTLRQQTYLYLYYGEWLSLREIGTLLGVDHASVLRSIRCGLKRLESLALGAEVEVRGLDSLEERLMAHFNDLPPEEEPREKVTYQKRGVPTPKPPPVGLTRRLLRLVRGGQVRTVEAGESVPDLRSEGWSSGRLLAWLRAQGEGRKEKRSWLRRLLYHLWTWIRRDLDVDHH</sequence>
<dbReference type="InterPro" id="IPR036388">
    <property type="entry name" value="WH-like_DNA-bd_sf"/>
</dbReference>